<sequence length="367" mass="41464">MMVVFCQCETKILNSVRKHFRCTKENEGKKEIYRYAKDGKLVEITTLLTVAPENVTSPSLFKGLHDPTLDGNMSLRQLVLSEIVSLMASQITLVSTSEEAHDELNNKLETMMSMLRLIEVFESLQCWRPSQYSIMRMMLRVICHSKQLLKSYERILGEGQVGCMQTDIETIGCDLARQGKLIELASLLMVALEKLKITTSSGGNDLRSNVVRRCIISDLQASLDAEVRLMGRSNSHKLAEKFKDEKEMKLSALLVLEVFERAGNSINRYLQSDTYHDGTRSRLEIVREIRNLLVKACFAMKPGDIDLYDIKWYGSQQGHPFLTHIGSTSSPLALRPHELSDTKATNKESICSCSRVLCVYGITLEAE</sequence>
<dbReference type="Proteomes" id="UP001472677">
    <property type="component" value="Unassembled WGS sequence"/>
</dbReference>
<evidence type="ECO:0000313" key="2">
    <source>
        <dbReference type="Proteomes" id="UP001472677"/>
    </source>
</evidence>
<gene>
    <name evidence="1" type="ORF">V6N12_075651</name>
</gene>
<accession>A0ABR2C875</accession>
<reference evidence="1 2" key="1">
    <citation type="journal article" date="2024" name="G3 (Bethesda)">
        <title>Genome assembly of Hibiscus sabdariffa L. provides insights into metabolisms of medicinal natural products.</title>
        <authorList>
            <person name="Kim T."/>
        </authorList>
    </citation>
    <scope>NUCLEOTIDE SEQUENCE [LARGE SCALE GENOMIC DNA]</scope>
    <source>
        <strain evidence="1">TK-2024</strain>
        <tissue evidence="1">Old leaves</tissue>
    </source>
</reference>
<comment type="caution">
    <text evidence="1">The sequence shown here is derived from an EMBL/GenBank/DDBJ whole genome shotgun (WGS) entry which is preliminary data.</text>
</comment>
<proteinExistence type="predicted"/>
<dbReference type="EMBL" id="JBBPBM010000063">
    <property type="protein sequence ID" value="KAK8515620.1"/>
    <property type="molecule type" value="Genomic_DNA"/>
</dbReference>
<protein>
    <submittedName>
        <fullName evidence="1">Uncharacterized protein</fullName>
    </submittedName>
</protein>
<keyword evidence="2" id="KW-1185">Reference proteome</keyword>
<organism evidence="1 2">
    <name type="scientific">Hibiscus sabdariffa</name>
    <name type="common">roselle</name>
    <dbReference type="NCBI Taxonomy" id="183260"/>
    <lineage>
        <taxon>Eukaryota</taxon>
        <taxon>Viridiplantae</taxon>
        <taxon>Streptophyta</taxon>
        <taxon>Embryophyta</taxon>
        <taxon>Tracheophyta</taxon>
        <taxon>Spermatophyta</taxon>
        <taxon>Magnoliopsida</taxon>
        <taxon>eudicotyledons</taxon>
        <taxon>Gunneridae</taxon>
        <taxon>Pentapetalae</taxon>
        <taxon>rosids</taxon>
        <taxon>malvids</taxon>
        <taxon>Malvales</taxon>
        <taxon>Malvaceae</taxon>
        <taxon>Malvoideae</taxon>
        <taxon>Hibiscus</taxon>
    </lineage>
</organism>
<evidence type="ECO:0000313" key="1">
    <source>
        <dbReference type="EMBL" id="KAK8515620.1"/>
    </source>
</evidence>
<name>A0ABR2C875_9ROSI</name>